<comment type="similarity">
    <text evidence="1">Belongs to the GST superfamily. NadH family.</text>
</comment>
<proteinExistence type="inferred from homology"/>
<dbReference type="RefSeq" id="WP_207792464.1">
    <property type="nucleotide sequence ID" value="NZ_BMJM01000001.1"/>
</dbReference>
<comment type="caution">
    <text evidence="4">The sequence shown here is derived from an EMBL/GenBank/DDBJ whole genome shotgun (WGS) entry which is preliminary data.</text>
</comment>
<dbReference type="InterPro" id="IPR051924">
    <property type="entry name" value="GST_Kappa/NadH"/>
</dbReference>
<dbReference type="GO" id="GO:0006749">
    <property type="term" value="P:glutathione metabolic process"/>
    <property type="evidence" value="ECO:0007669"/>
    <property type="project" value="TreeGrafter"/>
</dbReference>
<keyword evidence="5" id="KW-1185">Reference proteome</keyword>
<comment type="catalytic activity">
    <reaction evidence="1">
        <text>2-hydroxychromene-2-carboxylate = (3E)-4-(2-hydroxyphenyl)-2-oxobut-3-enoate</text>
        <dbReference type="Rhea" id="RHEA:27401"/>
        <dbReference type="ChEBI" id="CHEBI:59350"/>
        <dbReference type="ChEBI" id="CHEBI:59353"/>
        <dbReference type="EC" id="5.99.1.4"/>
    </reaction>
</comment>
<dbReference type="Proteomes" id="UP000635071">
    <property type="component" value="Unassembled WGS sequence"/>
</dbReference>
<dbReference type="GO" id="GO:1901170">
    <property type="term" value="P:naphthalene catabolic process"/>
    <property type="evidence" value="ECO:0007669"/>
    <property type="project" value="InterPro"/>
</dbReference>
<sequence>MMPKTIEFLFDVGSPTTYLAHRRLPAIAARTGASLDYIPVLLGGIFKATGNAPPGLVAARGQWMNIDMARYAAREAITLQHNPDFPINTITMMRVLTGARGTPDFTPLVEALFSAMWEFPRNLSDPETLKATLTAAGFDPDTQLARAGGPEVKSALIKATEYAVSRGAFGAPTFFVGDEIFFGQDRLDWVEKAAA</sequence>
<keyword evidence="1 4" id="KW-0413">Isomerase</keyword>
<dbReference type="EMBL" id="BMJM01000001">
    <property type="protein sequence ID" value="GGD99277.1"/>
    <property type="molecule type" value="Genomic_DNA"/>
</dbReference>
<dbReference type="Pfam" id="PF01323">
    <property type="entry name" value="DSBA"/>
    <property type="match status" value="1"/>
</dbReference>
<protein>
    <recommendedName>
        <fullName evidence="1">2-hydroxychromene-2-carboxylate isomerase</fullName>
        <ecNumber evidence="1">5.99.1.4</ecNumber>
    </recommendedName>
</protein>
<dbReference type="InterPro" id="IPR014440">
    <property type="entry name" value="HCCAis_GSTk"/>
</dbReference>
<dbReference type="GO" id="GO:0018845">
    <property type="term" value="F:2-hydroxychromene-2-carboxylate isomerase activity"/>
    <property type="evidence" value="ECO:0007669"/>
    <property type="project" value="UniProtKB-UniRule"/>
</dbReference>
<accession>A0A916ZI99</accession>
<reference evidence="4" key="2">
    <citation type="submission" date="2020-09" db="EMBL/GenBank/DDBJ databases">
        <authorList>
            <person name="Sun Q."/>
            <person name="Zhou Y."/>
        </authorList>
    </citation>
    <scope>NUCLEOTIDE SEQUENCE</scope>
    <source>
        <strain evidence="4">CGMCC 1.15519</strain>
    </source>
</reference>
<dbReference type="SUPFAM" id="SSF52833">
    <property type="entry name" value="Thioredoxin-like"/>
    <property type="match status" value="1"/>
</dbReference>
<dbReference type="Gene3D" id="3.40.30.10">
    <property type="entry name" value="Glutaredoxin"/>
    <property type="match status" value="1"/>
</dbReference>
<dbReference type="EC" id="5.99.1.4" evidence="1"/>
<dbReference type="InterPro" id="IPR036249">
    <property type="entry name" value="Thioredoxin-like_sf"/>
</dbReference>
<dbReference type="PIRSF" id="PIRSF006386">
    <property type="entry name" value="HCCAis_GSTk"/>
    <property type="match status" value="1"/>
</dbReference>
<dbReference type="AlphaFoldDB" id="A0A916ZI99"/>
<name>A0A916ZI99_9SPHN</name>
<evidence type="ECO:0000256" key="1">
    <source>
        <dbReference type="PIRNR" id="PIRNR006386"/>
    </source>
</evidence>
<gene>
    <name evidence="4" type="ORF">GCM10011529_01750</name>
</gene>
<evidence type="ECO:0000313" key="5">
    <source>
        <dbReference type="Proteomes" id="UP000635071"/>
    </source>
</evidence>
<reference evidence="4" key="1">
    <citation type="journal article" date="2014" name="Int. J. Syst. Evol. Microbiol.">
        <title>Complete genome sequence of Corynebacterium casei LMG S-19264T (=DSM 44701T), isolated from a smear-ripened cheese.</title>
        <authorList>
            <consortium name="US DOE Joint Genome Institute (JGI-PGF)"/>
            <person name="Walter F."/>
            <person name="Albersmeier A."/>
            <person name="Kalinowski J."/>
            <person name="Ruckert C."/>
        </authorList>
    </citation>
    <scope>NUCLEOTIDE SEQUENCE</scope>
    <source>
        <strain evidence="4">CGMCC 1.15519</strain>
    </source>
</reference>
<feature type="domain" description="DSBA-like thioredoxin" evidence="3">
    <location>
        <begin position="5"/>
        <end position="193"/>
    </location>
</feature>
<dbReference type="PANTHER" id="PTHR42943">
    <property type="entry name" value="GLUTATHIONE S-TRANSFERASE KAPPA"/>
    <property type="match status" value="1"/>
</dbReference>
<dbReference type="PANTHER" id="PTHR42943:SF2">
    <property type="entry name" value="GLUTATHIONE S-TRANSFERASE KAPPA 1"/>
    <property type="match status" value="1"/>
</dbReference>
<dbReference type="InterPro" id="IPR001853">
    <property type="entry name" value="DSBA-like_thioredoxin_dom"/>
</dbReference>
<dbReference type="CDD" id="cd03022">
    <property type="entry name" value="DsbA_HCCA_Iso"/>
    <property type="match status" value="1"/>
</dbReference>
<dbReference type="GO" id="GO:0004602">
    <property type="term" value="F:glutathione peroxidase activity"/>
    <property type="evidence" value="ECO:0007669"/>
    <property type="project" value="TreeGrafter"/>
</dbReference>
<evidence type="ECO:0000256" key="2">
    <source>
        <dbReference type="PIRSR" id="PIRSR006386-1"/>
    </source>
</evidence>
<evidence type="ECO:0000313" key="4">
    <source>
        <dbReference type="EMBL" id="GGD99277.1"/>
    </source>
</evidence>
<organism evidence="4 5">
    <name type="scientific">Sandarakinorhabdus glacialis</name>
    <dbReference type="NCBI Taxonomy" id="1614636"/>
    <lineage>
        <taxon>Bacteria</taxon>
        <taxon>Pseudomonadati</taxon>
        <taxon>Pseudomonadota</taxon>
        <taxon>Alphaproteobacteria</taxon>
        <taxon>Sphingomonadales</taxon>
        <taxon>Sphingosinicellaceae</taxon>
        <taxon>Sandarakinorhabdus</taxon>
    </lineage>
</organism>
<evidence type="ECO:0000259" key="3">
    <source>
        <dbReference type="Pfam" id="PF01323"/>
    </source>
</evidence>
<dbReference type="InterPro" id="IPR044087">
    <property type="entry name" value="NahD-like"/>
</dbReference>
<dbReference type="GO" id="GO:0004364">
    <property type="term" value="F:glutathione transferase activity"/>
    <property type="evidence" value="ECO:0007669"/>
    <property type="project" value="TreeGrafter"/>
</dbReference>
<feature type="active site" description="Nucleophile" evidence="2">
    <location>
        <position position="14"/>
    </location>
</feature>